<feature type="compositionally biased region" description="Low complexity" evidence="1">
    <location>
        <begin position="67"/>
        <end position="84"/>
    </location>
</feature>
<dbReference type="EMBL" id="CM003105">
    <property type="protein sequence ID" value="KUI71825.1"/>
    <property type="molecule type" value="Genomic_DNA"/>
</dbReference>
<keyword evidence="3" id="KW-1185">Reference proteome</keyword>
<gene>
    <name evidence="2" type="ORF">VM1G_11823</name>
</gene>
<name>A0A194W6X4_CYTMA</name>
<accession>A0A194W6X4</accession>
<sequence>MKIEGDQKLRDRKGATQRFPAGGYKVKKQSNTSGNVPSANLNANRPVTGFASGPRPKNQCSPPPILTARNTPATASASTSLLPSRSRRCGRSGWPSGRRRSSYPSKATAQTSTVESTRTMAPAPAWLPALPGLGRRCGPVASSYAPVASKAIAMAAMMWKAIDSTRSNVLWRGGRSLGVQA</sequence>
<dbReference type="AlphaFoldDB" id="A0A194W6X4"/>
<feature type="compositionally biased region" description="Polar residues" evidence="1">
    <location>
        <begin position="107"/>
        <end position="118"/>
    </location>
</feature>
<evidence type="ECO:0000313" key="3">
    <source>
        <dbReference type="Proteomes" id="UP000078559"/>
    </source>
</evidence>
<organism evidence="2 3">
    <name type="scientific">Cytospora mali</name>
    <name type="common">Apple Valsa canker fungus</name>
    <name type="synonym">Valsa mali</name>
    <dbReference type="NCBI Taxonomy" id="578113"/>
    <lineage>
        <taxon>Eukaryota</taxon>
        <taxon>Fungi</taxon>
        <taxon>Dikarya</taxon>
        <taxon>Ascomycota</taxon>
        <taxon>Pezizomycotina</taxon>
        <taxon>Sordariomycetes</taxon>
        <taxon>Sordariomycetidae</taxon>
        <taxon>Diaporthales</taxon>
        <taxon>Cytosporaceae</taxon>
        <taxon>Cytospora</taxon>
    </lineage>
</organism>
<evidence type="ECO:0000256" key="1">
    <source>
        <dbReference type="SAM" id="MobiDB-lite"/>
    </source>
</evidence>
<dbReference type="Proteomes" id="UP000078559">
    <property type="component" value="Chromosome 8"/>
</dbReference>
<feature type="compositionally biased region" description="Basic and acidic residues" evidence="1">
    <location>
        <begin position="1"/>
        <end position="14"/>
    </location>
</feature>
<evidence type="ECO:0000313" key="2">
    <source>
        <dbReference type="EMBL" id="KUI71825.1"/>
    </source>
</evidence>
<reference evidence="2" key="1">
    <citation type="submission" date="2014-12" db="EMBL/GenBank/DDBJ databases">
        <title>Genome Sequence of Valsa Canker Pathogens Uncovers a Specific Adaption of Colonization on Woody Bark.</title>
        <authorList>
            <person name="Yin Z."/>
            <person name="Liu H."/>
            <person name="Gao X."/>
            <person name="Li Z."/>
            <person name="Song N."/>
            <person name="Ke X."/>
            <person name="Dai Q."/>
            <person name="Wu Y."/>
            <person name="Sun Y."/>
            <person name="Xu J.-R."/>
            <person name="Kang Z.K."/>
            <person name="Wang L."/>
            <person name="Huang L."/>
        </authorList>
    </citation>
    <scope>NUCLEOTIDE SEQUENCE [LARGE SCALE GENOMIC DNA]</scope>
    <source>
        <strain evidence="2">03-8</strain>
    </source>
</reference>
<proteinExistence type="predicted"/>
<protein>
    <submittedName>
        <fullName evidence="2">Uncharacterized protein</fullName>
    </submittedName>
</protein>
<feature type="compositionally biased region" description="Polar residues" evidence="1">
    <location>
        <begin position="29"/>
        <end position="45"/>
    </location>
</feature>
<feature type="region of interest" description="Disordered" evidence="1">
    <location>
        <begin position="1"/>
        <end position="118"/>
    </location>
</feature>